<reference evidence="1" key="2">
    <citation type="journal article" date="2015" name="Data Brief">
        <title>Shoot transcriptome of the giant reed, Arundo donax.</title>
        <authorList>
            <person name="Barrero R.A."/>
            <person name="Guerrero F.D."/>
            <person name="Moolhuijzen P."/>
            <person name="Goolsby J.A."/>
            <person name="Tidwell J."/>
            <person name="Bellgard S.E."/>
            <person name="Bellgard M.I."/>
        </authorList>
    </citation>
    <scope>NUCLEOTIDE SEQUENCE</scope>
    <source>
        <tissue evidence="1">Shoot tissue taken approximately 20 cm above the soil surface</tissue>
    </source>
</reference>
<proteinExistence type="predicted"/>
<organism evidence="1">
    <name type="scientific">Arundo donax</name>
    <name type="common">Giant reed</name>
    <name type="synonym">Donax arundinaceus</name>
    <dbReference type="NCBI Taxonomy" id="35708"/>
    <lineage>
        <taxon>Eukaryota</taxon>
        <taxon>Viridiplantae</taxon>
        <taxon>Streptophyta</taxon>
        <taxon>Embryophyta</taxon>
        <taxon>Tracheophyta</taxon>
        <taxon>Spermatophyta</taxon>
        <taxon>Magnoliopsida</taxon>
        <taxon>Liliopsida</taxon>
        <taxon>Poales</taxon>
        <taxon>Poaceae</taxon>
        <taxon>PACMAD clade</taxon>
        <taxon>Arundinoideae</taxon>
        <taxon>Arundineae</taxon>
        <taxon>Arundo</taxon>
    </lineage>
</organism>
<reference evidence="1" key="1">
    <citation type="submission" date="2014-09" db="EMBL/GenBank/DDBJ databases">
        <authorList>
            <person name="Magalhaes I.L.F."/>
            <person name="Oliveira U."/>
            <person name="Santos F.R."/>
            <person name="Vidigal T.H.D.A."/>
            <person name="Brescovit A.D."/>
            <person name="Santos A.J."/>
        </authorList>
    </citation>
    <scope>NUCLEOTIDE SEQUENCE</scope>
    <source>
        <tissue evidence="1">Shoot tissue taken approximately 20 cm above the soil surface</tissue>
    </source>
</reference>
<dbReference type="AlphaFoldDB" id="A0A0A9BSU1"/>
<name>A0A0A9BSU1_ARUDO</name>
<evidence type="ECO:0000313" key="1">
    <source>
        <dbReference type="EMBL" id="JAD67084.1"/>
    </source>
</evidence>
<sequence>MHADNIIALPFMYRQETKWHIGS</sequence>
<dbReference type="EMBL" id="GBRH01230811">
    <property type="protein sequence ID" value="JAD67084.1"/>
    <property type="molecule type" value="Transcribed_RNA"/>
</dbReference>
<protein>
    <submittedName>
        <fullName evidence="1">Uncharacterized protein</fullName>
    </submittedName>
</protein>
<accession>A0A0A9BSU1</accession>